<keyword evidence="2" id="KW-1185">Reference proteome</keyword>
<dbReference type="EMBL" id="CP099837">
    <property type="protein sequence ID" value="USY20066.1"/>
    <property type="molecule type" value="Genomic_DNA"/>
</dbReference>
<proteinExistence type="predicted"/>
<reference evidence="1" key="1">
    <citation type="submission" date="2022-06" db="EMBL/GenBank/DDBJ databases">
        <authorList>
            <person name="Ping M."/>
        </authorList>
    </citation>
    <scope>NUCLEOTIDE SEQUENCE</scope>
    <source>
        <strain evidence="1">JCM11759T</strain>
    </source>
</reference>
<accession>A0ABY5DAF0</accession>
<organism evidence="1 2">
    <name type="scientific">Nocardiopsis exhalans</name>
    <dbReference type="NCBI Taxonomy" id="163604"/>
    <lineage>
        <taxon>Bacteria</taxon>
        <taxon>Bacillati</taxon>
        <taxon>Actinomycetota</taxon>
        <taxon>Actinomycetes</taxon>
        <taxon>Streptosporangiales</taxon>
        <taxon>Nocardiopsidaceae</taxon>
        <taxon>Nocardiopsis</taxon>
    </lineage>
</organism>
<name>A0ABY5DAF0_9ACTN</name>
<protein>
    <recommendedName>
        <fullName evidence="3">NERD domain-containing protein</fullName>
    </recommendedName>
</protein>
<evidence type="ECO:0008006" key="3">
    <source>
        <dbReference type="Google" id="ProtNLM"/>
    </source>
</evidence>
<dbReference type="Proteomes" id="UP001055940">
    <property type="component" value="Chromosome"/>
</dbReference>
<evidence type="ECO:0000313" key="2">
    <source>
        <dbReference type="Proteomes" id="UP001055940"/>
    </source>
</evidence>
<dbReference type="RefSeq" id="WP_254419199.1">
    <property type="nucleotide sequence ID" value="NZ_BAAAJB010000002.1"/>
</dbReference>
<evidence type="ECO:0000313" key="1">
    <source>
        <dbReference type="EMBL" id="USY20066.1"/>
    </source>
</evidence>
<gene>
    <name evidence="1" type="ORF">NE857_33400</name>
</gene>
<sequence>MPVECEVDDSFFVFPDGWELEKLDEWVEQKRVTQAPFHSKGCDLVAMRDGTLWLIEAKDYTYPGARVPADLADQVGLKVFHSLAVLHTVARWGEGERQKSSLRALACKTAHVCLAVELPDGGRRLMGVGRPLADLRMKLKRVTRKLNVHRPVVSNSHQLNDVPWEIRRNPELRSKHTDR</sequence>